<gene>
    <name evidence="2" type="primary">AJLec</name>
</gene>
<dbReference type="UniLectin" id="A0A2Z5WLM1"/>
<feature type="binding site" evidence="3">
    <location>
        <position position="172"/>
    </location>
    <ligand>
        <name>Ca(2+)</name>
        <dbReference type="ChEBI" id="CHEBI:29108"/>
        <label>2</label>
    </ligand>
</feature>
<organism evidence="2">
    <name type="scientific">Anthopleura japonica</name>
    <name type="common">Sea anemone</name>
    <dbReference type="NCBI Taxonomy" id="67755"/>
    <lineage>
        <taxon>Eukaryota</taxon>
        <taxon>Metazoa</taxon>
        <taxon>Cnidaria</taxon>
        <taxon>Anthozoa</taxon>
        <taxon>Hexacorallia</taxon>
        <taxon>Actiniaria</taxon>
        <taxon>Actiniidae</taxon>
        <taxon>Anthopleura</taxon>
    </lineage>
</organism>
<dbReference type="GO" id="GO:0046872">
    <property type="term" value="F:metal ion binding"/>
    <property type="evidence" value="ECO:0007669"/>
    <property type="project" value="UniProtKB-KW"/>
</dbReference>
<feature type="disulfide bond" description="Interchain (with C-144)" evidence="3">
    <location>
        <position position="25"/>
    </location>
</feature>
<name>A0A2Z5WLM1_ANTJA</name>
<proteinExistence type="evidence at protein level"/>
<dbReference type="EMBL" id="LC339819">
    <property type="protein sequence ID" value="BBC15209.1"/>
    <property type="molecule type" value="mRNA"/>
</dbReference>
<keyword evidence="3" id="KW-0106">Calcium</keyword>
<feature type="binding site" evidence="3">
    <location>
        <position position="164"/>
    </location>
    <ligand>
        <name>Ca(2+)</name>
        <dbReference type="ChEBI" id="CHEBI:29108"/>
        <label>1</label>
    </ligand>
</feature>
<sequence>MKLSTIILVLVLVGLNLCCSQGQRCGGWVKLNTAPVCFSAKGNRPGSFTPSHHGFLKSVKLRHLRGLVTCQSSTDAHDSYWGCKNRDGFHNYPLNVFVTDKHNKVMFPKTGATYYLDPYVIKNRFYGVQGYNAMSPELVLQHGCNSPSDYIGPDSQLRVWYGEDLYNTMESDNSGKVCADVFGYFV</sequence>
<feature type="binding site" evidence="3">
    <location>
        <position position="70"/>
    </location>
    <ligand>
        <name>Ca(2+)</name>
        <dbReference type="ChEBI" id="CHEBI:29108"/>
        <label>2</label>
    </ligand>
</feature>
<feature type="disulfide bond" evidence="3">
    <location>
        <begin position="37"/>
        <end position="178"/>
    </location>
</feature>
<reference evidence="2" key="1">
    <citation type="submission" date="2017-11" db="EMBL/GenBank/DDBJ databases">
        <title>Identification, Characterization, and X-ray Crystallographic Analysis of a Novel Type of Lectin AJLec from the Sea Anemone Anthopleura japonica.</title>
        <authorList>
            <person name="Unno H."/>
            <person name="Nakamura A."/>
            <person name="Mori S."/>
            <person name="Goda S."/>
            <person name="Yamaguchi K."/>
            <person name="Hiemori K."/>
            <person name="Tateno H."/>
            <person name="Hirabayashi J."/>
            <person name="Hatakeyama T."/>
        </authorList>
    </citation>
    <scope>NUCLEOTIDE SEQUENCE</scope>
</reference>
<feature type="binding site" evidence="3">
    <location>
        <position position="43"/>
    </location>
    <ligand>
        <name>Ca(2+)</name>
        <dbReference type="ChEBI" id="CHEBI:29108"/>
        <label>1</label>
    </ligand>
</feature>
<feature type="binding site" evidence="3">
    <location>
        <position position="173"/>
    </location>
    <ligand>
        <name>Ca(2+)</name>
        <dbReference type="ChEBI" id="CHEBI:29108"/>
        <label>2</label>
    </ligand>
</feature>
<feature type="signal peptide" evidence="1">
    <location>
        <begin position="1"/>
        <end position="22"/>
    </location>
</feature>
<keyword evidence="1" id="KW-0732">Signal</keyword>
<dbReference type="AlphaFoldDB" id="A0A2Z5WLM1"/>
<feature type="disulfide bond" evidence="3">
    <location>
        <begin position="70"/>
        <end position="83"/>
    </location>
</feature>
<keyword evidence="3" id="KW-0873">Pyrrolidone carboxylic acid</keyword>
<feature type="binding site" evidence="3">
    <location>
        <position position="169"/>
    </location>
    <ligand>
        <name>Ca(2+)</name>
        <dbReference type="ChEBI" id="CHEBI:29108"/>
        <label>2</label>
    </ligand>
</feature>
<feature type="binding site" evidence="3">
    <location>
        <position position="170"/>
    </location>
    <ligand>
        <name>Ca(2+)</name>
        <dbReference type="ChEBI" id="CHEBI:29108"/>
        <label>1</label>
    </ligand>
</feature>
<evidence type="ECO:0000256" key="1">
    <source>
        <dbReference type="SAM" id="SignalP"/>
    </source>
</evidence>
<dbReference type="PDB" id="6A56">
    <property type="method" value="X-ray"/>
    <property type="resolution" value="1.20 A"/>
    <property type="chains" value="A/B=23-186"/>
</dbReference>
<feature type="disulfide bond" description="Interchain (with C-25)" evidence="3">
    <location>
        <position position="144"/>
    </location>
</feature>
<dbReference type="GO" id="GO:0030246">
    <property type="term" value="F:carbohydrate binding"/>
    <property type="evidence" value="ECO:0007669"/>
    <property type="project" value="UniProtKB-KW"/>
</dbReference>
<accession>A0A2Z5WLM1</accession>
<keyword evidence="3" id="KW-0479">Metal-binding</keyword>
<dbReference type="PDBsum" id="6A56"/>
<feature type="binding site" evidence="3">
    <location>
        <position position="167"/>
    </location>
    <ligand>
        <name>Ca(2+)</name>
        <dbReference type="ChEBI" id="CHEBI:29108"/>
        <label>1</label>
    </ligand>
</feature>
<feature type="modified residue" description="Pyrrolidone carboxylic acid" evidence="3">
    <location>
        <position position="23"/>
    </location>
</feature>
<reference evidence="3" key="2">
    <citation type="journal article" date="2018" name="Sci. Rep.">
        <title>Identification, Characterization, and X-ray Crystallographic Analysis of a Novel Type of Lectin AJLec from the Sea Anemone Anthopleura japonica.</title>
        <authorList>
            <person name="Unno H."/>
            <person name="Nakamura A."/>
            <person name="Mori S."/>
            <person name="Goda S."/>
            <person name="Yamaguchi K."/>
            <person name="Hiemori K."/>
            <person name="Tateno H."/>
            <person name="Hatakeyama T."/>
        </authorList>
    </citation>
    <scope>X-RAY CRYSTALLOGRAPHY (1.20 ANGSTROMS) OF 23-186 IN COMPLEX WITH CA(2+)</scope>
    <scope>PYRROLIDONE CARBOXYLIC ACID AT GLN-23</scope>
    <scope>DISULFIDE BONDS</scope>
</reference>
<evidence type="ECO:0000313" key="2">
    <source>
        <dbReference type="EMBL" id="BBC15209.1"/>
    </source>
</evidence>
<keyword evidence="3" id="KW-0002">3D-structure</keyword>
<dbReference type="SMR" id="A0A2Z5WLM1"/>
<feature type="chain" id="PRO_5016361966" evidence="1">
    <location>
        <begin position="23"/>
        <end position="186"/>
    </location>
</feature>
<feature type="binding site" evidence="3">
    <location>
        <position position="163"/>
    </location>
    <ligand>
        <name>Ca(2+)</name>
        <dbReference type="ChEBI" id="CHEBI:29108"/>
        <label>2</label>
    </ligand>
</feature>
<keyword evidence="2" id="KW-0430">Lectin</keyword>
<protein>
    <submittedName>
        <fullName evidence="2">Galactose-specific lectin</fullName>
    </submittedName>
</protein>
<evidence type="ECO:0007829" key="3">
    <source>
        <dbReference type="PDB" id="6A56"/>
    </source>
</evidence>